<comment type="caution">
    <text evidence="2">The sequence shown here is derived from an EMBL/GenBank/DDBJ whole genome shotgun (WGS) entry which is preliminary data.</text>
</comment>
<dbReference type="EMBL" id="JASPKZ010001222">
    <property type="protein sequence ID" value="KAJ9598413.1"/>
    <property type="molecule type" value="Genomic_DNA"/>
</dbReference>
<keyword evidence="3" id="KW-1185">Reference proteome</keyword>
<accession>A0AAD8AFX9</accession>
<organism evidence="2 3">
    <name type="scientific">Diploptera punctata</name>
    <name type="common">Pacific beetle cockroach</name>
    <dbReference type="NCBI Taxonomy" id="6984"/>
    <lineage>
        <taxon>Eukaryota</taxon>
        <taxon>Metazoa</taxon>
        <taxon>Ecdysozoa</taxon>
        <taxon>Arthropoda</taxon>
        <taxon>Hexapoda</taxon>
        <taxon>Insecta</taxon>
        <taxon>Pterygota</taxon>
        <taxon>Neoptera</taxon>
        <taxon>Polyneoptera</taxon>
        <taxon>Dictyoptera</taxon>
        <taxon>Blattodea</taxon>
        <taxon>Blaberoidea</taxon>
        <taxon>Blaberidae</taxon>
        <taxon>Diplopterinae</taxon>
        <taxon>Diploptera</taxon>
    </lineage>
</organism>
<feature type="region of interest" description="Disordered" evidence="1">
    <location>
        <begin position="1"/>
        <end position="22"/>
    </location>
</feature>
<feature type="compositionally biased region" description="Basic and acidic residues" evidence="1">
    <location>
        <begin position="9"/>
        <end position="22"/>
    </location>
</feature>
<sequence>STNATETEILPHSEEKDDSRNLDDAQQFADSVLLQASTSGKGHVDDELIGKDGLMEPCCGHTSIYEAVRSLQEISNQAKVSNEFQVFAQHVAVQLEQLPLEDALMLQSEIQNLITNRRLELIRKEKMRNSPN</sequence>
<dbReference type="Proteomes" id="UP001233999">
    <property type="component" value="Unassembled WGS sequence"/>
</dbReference>
<feature type="non-terminal residue" evidence="2">
    <location>
        <position position="1"/>
    </location>
</feature>
<gene>
    <name evidence="2" type="ORF">L9F63_010935</name>
</gene>
<evidence type="ECO:0000256" key="1">
    <source>
        <dbReference type="SAM" id="MobiDB-lite"/>
    </source>
</evidence>
<name>A0AAD8AFX9_DIPPU</name>
<protein>
    <submittedName>
        <fullName evidence="2">Uncharacterized protein</fullName>
    </submittedName>
</protein>
<dbReference type="AlphaFoldDB" id="A0AAD8AFX9"/>
<evidence type="ECO:0000313" key="3">
    <source>
        <dbReference type="Proteomes" id="UP001233999"/>
    </source>
</evidence>
<reference evidence="2" key="2">
    <citation type="submission" date="2023-05" db="EMBL/GenBank/DDBJ databases">
        <authorList>
            <person name="Fouks B."/>
        </authorList>
    </citation>
    <scope>NUCLEOTIDE SEQUENCE</scope>
    <source>
        <strain evidence="2">Stay&amp;Tobe</strain>
        <tissue evidence="2">Testes</tissue>
    </source>
</reference>
<reference evidence="2" key="1">
    <citation type="journal article" date="2023" name="IScience">
        <title>Live-bearing cockroach genome reveals convergent evolutionary mechanisms linked to viviparity in insects and beyond.</title>
        <authorList>
            <person name="Fouks B."/>
            <person name="Harrison M.C."/>
            <person name="Mikhailova A.A."/>
            <person name="Marchal E."/>
            <person name="English S."/>
            <person name="Carruthers M."/>
            <person name="Jennings E.C."/>
            <person name="Chiamaka E.L."/>
            <person name="Frigard R.A."/>
            <person name="Pippel M."/>
            <person name="Attardo G.M."/>
            <person name="Benoit J.B."/>
            <person name="Bornberg-Bauer E."/>
            <person name="Tobe S.S."/>
        </authorList>
    </citation>
    <scope>NUCLEOTIDE SEQUENCE</scope>
    <source>
        <strain evidence="2">Stay&amp;Tobe</strain>
    </source>
</reference>
<evidence type="ECO:0000313" key="2">
    <source>
        <dbReference type="EMBL" id="KAJ9598413.1"/>
    </source>
</evidence>
<proteinExistence type="predicted"/>